<sequence length="82" mass="9669">MFFTFFCFVGVACCHGLNQAVYQIFSLLKLYSLAFLSIKQFEFFYIYVLKFSFIAYPNELALCLIHGWSLWRHSIGGVWLYS</sequence>
<name>A0A0R0L8C9_SOYBN</name>
<dbReference type="AlphaFoldDB" id="A0A0R0L8C9"/>
<protein>
    <submittedName>
        <fullName evidence="1 2">Uncharacterized protein</fullName>
    </submittedName>
</protein>
<dbReference type="Gramene" id="KRH75393">
    <property type="protein sequence ID" value="KRH75393"/>
    <property type="gene ID" value="GLYMA_01G082800"/>
</dbReference>
<proteinExistence type="predicted"/>
<gene>
    <name evidence="1" type="ORF">GLYMA_01G082800</name>
</gene>
<evidence type="ECO:0000313" key="1">
    <source>
        <dbReference type="EMBL" id="KRH75393.1"/>
    </source>
</evidence>
<dbReference type="InParanoid" id="A0A0R0L8C9"/>
<dbReference type="EMBL" id="CM000834">
    <property type="protein sequence ID" value="KRH75393.1"/>
    <property type="molecule type" value="Genomic_DNA"/>
</dbReference>
<reference evidence="1 2" key="1">
    <citation type="journal article" date="2010" name="Nature">
        <title>Genome sequence of the palaeopolyploid soybean.</title>
        <authorList>
            <person name="Schmutz J."/>
            <person name="Cannon S.B."/>
            <person name="Schlueter J."/>
            <person name="Ma J."/>
            <person name="Mitros T."/>
            <person name="Nelson W."/>
            <person name="Hyten D.L."/>
            <person name="Song Q."/>
            <person name="Thelen J.J."/>
            <person name="Cheng J."/>
            <person name="Xu D."/>
            <person name="Hellsten U."/>
            <person name="May G.D."/>
            <person name="Yu Y."/>
            <person name="Sakurai T."/>
            <person name="Umezawa T."/>
            <person name="Bhattacharyya M.K."/>
            <person name="Sandhu D."/>
            <person name="Valliyodan B."/>
            <person name="Lindquist E."/>
            <person name="Peto M."/>
            <person name="Grant D."/>
            <person name="Shu S."/>
            <person name="Goodstein D."/>
            <person name="Barry K."/>
            <person name="Futrell-Griggs M."/>
            <person name="Abernathy B."/>
            <person name="Du J."/>
            <person name="Tian Z."/>
            <person name="Zhu L."/>
            <person name="Gill N."/>
            <person name="Joshi T."/>
            <person name="Libault M."/>
            <person name="Sethuraman A."/>
            <person name="Zhang X.-C."/>
            <person name="Shinozaki K."/>
            <person name="Nguyen H.T."/>
            <person name="Wing R.A."/>
            <person name="Cregan P."/>
            <person name="Specht J."/>
            <person name="Grimwood J."/>
            <person name="Rokhsar D."/>
            <person name="Stacey G."/>
            <person name="Shoemaker R.C."/>
            <person name="Jackson S.A."/>
        </authorList>
    </citation>
    <scope>NUCLEOTIDE SEQUENCE</scope>
    <source>
        <strain evidence="2">cv. Williams 82</strain>
        <tissue evidence="1">Callus</tissue>
    </source>
</reference>
<reference evidence="1" key="3">
    <citation type="submission" date="2018-07" db="EMBL/GenBank/DDBJ databases">
        <title>WGS assembly of Glycine max.</title>
        <authorList>
            <person name="Schmutz J."/>
            <person name="Cannon S."/>
            <person name="Schlueter J."/>
            <person name="Ma J."/>
            <person name="Mitros T."/>
            <person name="Nelson W."/>
            <person name="Hyten D."/>
            <person name="Song Q."/>
            <person name="Thelen J."/>
            <person name="Cheng J."/>
            <person name="Xu D."/>
            <person name="Hellsten U."/>
            <person name="May G."/>
            <person name="Yu Y."/>
            <person name="Sakurai T."/>
            <person name="Umezawa T."/>
            <person name="Bhattacharyya M."/>
            <person name="Sandhu D."/>
            <person name="Valliyodan B."/>
            <person name="Lindquist E."/>
            <person name="Peto M."/>
            <person name="Grant D."/>
            <person name="Shu S."/>
            <person name="Goodstein D."/>
            <person name="Barry K."/>
            <person name="Futrell-Griggs M."/>
            <person name="Abernathy B."/>
            <person name="Du J."/>
            <person name="Tian Z."/>
            <person name="Zhu L."/>
            <person name="Gill N."/>
            <person name="Joshi T."/>
            <person name="Libault M."/>
            <person name="Sethuraman A."/>
            <person name="Zhang X."/>
            <person name="Shinozaki K."/>
            <person name="Nguyen H."/>
            <person name="Wing R."/>
            <person name="Cregan P."/>
            <person name="Specht J."/>
            <person name="Grimwood J."/>
            <person name="Rokhsar D."/>
            <person name="Stacey G."/>
            <person name="Shoemaker R."/>
            <person name="Jackson S."/>
        </authorList>
    </citation>
    <scope>NUCLEOTIDE SEQUENCE</scope>
    <source>
        <tissue evidence="1">Callus</tissue>
    </source>
</reference>
<accession>A0A0R0L8C9</accession>
<reference evidence="2" key="2">
    <citation type="submission" date="2018-02" db="UniProtKB">
        <authorList>
            <consortium name="EnsemblPlants"/>
        </authorList>
    </citation>
    <scope>IDENTIFICATION</scope>
    <source>
        <strain evidence="2">Williams 82</strain>
    </source>
</reference>
<dbReference type="Proteomes" id="UP000008827">
    <property type="component" value="Chromosome 1"/>
</dbReference>
<evidence type="ECO:0000313" key="2">
    <source>
        <dbReference type="EnsemblPlants" id="KRH75393"/>
    </source>
</evidence>
<evidence type="ECO:0000313" key="3">
    <source>
        <dbReference type="Proteomes" id="UP000008827"/>
    </source>
</evidence>
<organism evidence="1">
    <name type="scientific">Glycine max</name>
    <name type="common">Soybean</name>
    <name type="synonym">Glycine hispida</name>
    <dbReference type="NCBI Taxonomy" id="3847"/>
    <lineage>
        <taxon>Eukaryota</taxon>
        <taxon>Viridiplantae</taxon>
        <taxon>Streptophyta</taxon>
        <taxon>Embryophyta</taxon>
        <taxon>Tracheophyta</taxon>
        <taxon>Spermatophyta</taxon>
        <taxon>Magnoliopsida</taxon>
        <taxon>eudicotyledons</taxon>
        <taxon>Gunneridae</taxon>
        <taxon>Pentapetalae</taxon>
        <taxon>rosids</taxon>
        <taxon>fabids</taxon>
        <taxon>Fabales</taxon>
        <taxon>Fabaceae</taxon>
        <taxon>Papilionoideae</taxon>
        <taxon>50 kb inversion clade</taxon>
        <taxon>NPAAA clade</taxon>
        <taxon>indigoferoid/millettioid clade</taxon>
        <taxon>Phaseoleae</taxon>
        <taxon>Glycine</taxon>
        <taxon>Glycine subgen. Soja</taxon>
    </lineage>
</organism>
<dbReference type="EnsemblPlants" id="KRH75393">
    <property type="protein sequence ID" value="KRH75393"/>
    <property type="gene ID" value="GLYMA_01G082800"/>
</dbReference>
<keyword evidence="3" id="KW-1185">Reference proteome</keyword>